<dbReference type="RefSeq" id="XP_006695004.1">
    <property type="nucleotide sequence ID" value="XM_006694941.1"/>
</dbReference>
<dbReference type="KEGG" id="cthr:CTHT_0046250"/>
<evidence type="ECO:0000313" key="7">
    <source>
        <dbReference type="Proteomes" id="UP000008066"/>
    </source>
</evidence>
<keyword evidence="4 5" id="KW-0472">Membrane</keyword>
<organism evidence="7">
    <name type="scientific">Chaetomium thermophilum (strain DSM 1495 / CBS 144.50 / IMI 039719)</name>
    <name type="common">Thermochaetoides thermophila</name>
    <dbReference type="NCBI Taxonomy" id="759272"/>
    <lineage>
        <taxon>Eukaryota</taxon>
        <taxon>Fungi</taxon>
        <taxon>Dikarya</taxon>
        <taxon>Ascomycota</taxon>
        <taxon>Pezizomycotina</taxon>
        <taxon>Sordariomycetes</taxon>
        <taxon>Sordariomycetidae</taxon>
        <taxon>Sordariales</taxon>
        <taxon>Chaetomiaceae</taxon>
        <taxon>Thermochaetoides</taxon>
    </lineage>
</organism>
<feature type="transmembrane region" description="Helical" evidence="5">
    <location>
        <begin position="87"/>
        <end position="119"/>
    </location>
</feature>
<name>G0S9K8_CHATD</name>
<feature type="transmembrane region" description="Helical" evidence="5">
    <location>
        <begin position="49"/>
        <end position="75"/>
    </location>
</feature>
<evidence type="ECO:0000256" key="1">
    <source>
        <dbReference type="ARBA" id="ARBA00004141"/>
    </source>
</evidence>
<dbReference type="InterPro" id="IPR007568">
    <property type="entry name" value="RTA1"/>
</dbReference>
<evidence type="ECO:0000256" key="5">
    <source>
        <dbReference type="SAM" id="Phobius"/>
    </source>
</evidence>
<evidence type="ECO:0000256" key="4">
    <source>
        <dbReference type="ARBA" id="ARBA00023136"/>
    </source>
</evidence>
<keyword evidence="2 5" id="KW-0812">Transmembrane</keyword>
<evidence type="ECO:0000256" key="2">
    <source>
        <dbReference type="ARBA" id="ARBA00022692"/>
    </source>
</evidence>
<dbReference type="EMBL" id="GL988043">
    <property type="protein sequence ID" value="EGS20119.1"/>
    <property type="molecule type" value="Genomic_DNA"/>
</dbReference>
<dbReference type="GO" id="GO:0016020">
    <property type="term" value="C:membrane"/>
    <property type="evidence" value="ECO:0007669"/>
    <property type="project" value="UniProtKB-SubCell"/>
</dbReference>
<dbReference type="GeneID" id="18258663"/>
<proteinExistence type="predicted"/>
<dbReference type="AlphaFoldDB" id="G0S9K8"/>
<gene>
    <name evidence="6" type="ORF">CTHT_0046250</name>
</gene>
<dbReference type="eggNOG" id="ENOG502QU4U">
    <property type="taxonomic scope" value="Eukaryota"/>
</dbReference>
<dbReference type="Proteomes" id="UP000008066">
    <property type="component" value="Unassembled WGS sequence"/>
</dbReference>
<dbReference type="OrthoDB" id="3358017at2759"/>
<protein>
    <submittedName>
        <fullName evidence="6">Uncharacterized protein</fullName>
    </submittedName>
</protein>
<reference evidence="6 7" key="1">
    <citation type="journal article" date="2011" name="Cell">
        <title>Insight into structure and assembly of the nuclear pore complex by utilizing the genome of a eukaryotic thermophile.</title>
        <authorList>
            <person name="Amlacher S."/>
            <person name="Sarges P."/>
            <person name="Flemming D."/>
            <person name="van Noort V."/>
            <person name="Kunze R."/>
            <person name="Devos D.P."/>
            <person name="Arumugam M."/>
            <person name="Bork P."/>
            <person name="Hurt E."/>
        </authorList>
    </citation>
    <scope>NUCLEOTIDE SEQUENCE [LARGE SCALE GENOMIC DNA]</scope>
    <source>
        <strain evidence="7">DSM 1495 / CBS 144.50 / IMI 039719</strain>
    </source>
</reference>
<accession>G0S9K8</accession>
<comment type="subcellular location">
    <subcellularLocation>
        <location evidence="1">Membrane</location>
        <topology evidence="1">Multi-pass membrane protein</topology>
    </subcellularLocation>
</comment>
<keyword evidence="7" id="KW-1185">Reference proteome</keyword>
<feature type="transmembrane region" description="Helical" evidence="5">
    <location>
        <begin position="139"/>
        <end position="158"/>
    </location>
</feature>
<dbReference type="HOGENOM" id="CLU_1651962_0_0_1"/>
<sequence>MDPRNRAFATVCLLGTHWGAILVNSAVYTVLPHEIVLNGHELCTAGDPVYLITCCVIDIFALVFQSVGIGFASNVGTDFDVAQELSILLVGLYIQALGLLILCSIVTPALQVVALLLLLPTAVRLPVFANGLATPFARSPLTSLLLNDTYILLYLILLTG</sequence>
<evidence type="ECO:0000256" key="3">
    <source>
        <dbReference type="ARBA" id="ARBA00022989"/>
    </source>
</evidence>
<evidence type="ECO:0000313" key="6">
    <source>
        <dbReference type="EMBL" id="EGS20119.1"/>
    </source>
</evidence>
<dbReference type="Pfam" id="PF04479">
    <property type="entry name" value="RTA1"/>
    <property type="match status" value="1"/>
</dbReference>
<keyword evidence="3 5" id="KW-1133">Transmembrane helix</keyword>